<feature type="transmembrane region" description="Helical" evidence="7">
    <location>
        <begin position="20"/>
        <end position="38"/>
    </location>
</feature>
<organism evidence="10 11">
    <name type="scientific">Amycolatopsis methanolica 239</name>
    <dbReference type="NCBI Taxonomy" id="1068978"/>
    <lineage>
        <taxon>Bacteria</taxon>
        <taxon>Bacillati</taxon>
        <taxon>Actinomycetota</taxon>
        <taxon>Actinomycetes</taxon>
        <taxon>Pseudonocardiales</taxon>
        <taxon>Pseudonocardiaceae</taxon>
        <taxon>Amycolatopsis</taxon>
        <taxon>Amycolatopsis methanolica group</taxon>
    </lineage>
</organism>
<feature type="compositionally biased region" description="Basic and acidic residues" evidence="8">
    <location>
        <begin position="252"/>
        <end position="272"/>
    </location>
</feature>
<keyword evidence="5 7" id="KW-1133">Transmembrane helix</keyword>
<evidence type="ECO:0000256" key="5">
    <source>
        <dbReference type="ARBA" id="ARBA00022989"/>
    </source>
</evidence>
<dbReference type="PATRIC" id="fig|1068978.7.peg.438"/>
<evidence type="ECO:0000256" key="3">
    <source>
        <dbReference type="ARBA" id="ARBA00022475"/>
    </source>
</evidence>
<evidence type="ECO:0000256" key="7">
    <source>
        <dbReference type="RuleBase" id="RU367016"/>
    </source>
</evidence>
<protein>
    <submittedName>
        <fullName evidence="10">DedA-like membrane protein</fullName>
    </submittedName>
</protein>
<evidence type="ECO:0000256" key="1">
    <source>
        <dbReference type="ARBA" id="ARBA00004651"/>
    </source>
</evidence>
<dbReference type="eggNOG" id="COG0586">
    <property type="taxonomic scope" value="Bacteria"/>
</dbReference>
<keyword evidence="3 7" id="KW-1003">Cell membrane</keyword>
<comment type="caution">
    <text evidence="7">Lacks conserved residue(s) required for the propagation of feature annotation.</text>
</comment>
<accession>A0A076MNQ5</accession>
<reference evidence="10 11" key="1">
    <citation type="submission" date="2014-07" db="EMBL/GenBank/DDBJ databases">
        <title>Whole Genome Sequence of the Amycolatopsis methanolica 239.</title>
        <authorList>
            <person name="Tang B."/>
        </authorList>
    </citation>
    <scope>NUCLEOTIDE SEQUENCE [LARGE SCALE GENOMIC DNA]</scope>
    <source>
        <strain evidence="10 11">239</strain>
    </source>
</reference>
<dbReference type="KEGG" id="amq:AMETH_0413"/>
<sequence length="272" mass="28421">MLDFLNHLGELVQGTLSSPWLWLIVFAVAALDALLPFMPSETTVITVAVLLGTDVPKLALLALLAAAGALAGDCLSHAVGRGAAPALTRWLRAGKQDRYEWARGQVERHAGLLIVAGRYLPGGRVASGLATGSMGVPWARFVALDAVGTGIWAVYSVVIGAIGGASFDGQPAKGLLLSFGIGLIMVGVIDVVRRLRSRHAARRVPRDDRGAVPGPARGRGADGAGGAGADLSEVDCPAPRRPPGEGPLVGPGRDRRSERRERDARTATRRLD</sequence>
<proteinExistence type="inferred from homology"/>
<dbReference type="InterPro" id="IPR032816">
    <property type="entry name" value="VTT_dom"/>
</dbReference>
<feature type="transmembrane region" description="Helical" evidence="7">
    <location>
        <begin position="141"/>
        <end position="162"/>
    </location>
</feature>
<name>A0A076MNQ5_AMYME</name>
<evidence type="ECO:0000313" key="10">
    <source>
        <dbReference type="EMBL" id="AIJ20505.1"/>
    </source>
</evidence>
<gene>
    <name evidence="10" type="ORF">AMETH_0413</name>
</gene>
<evidence type="ECO:0000256" key="4">
    <source>
        <dbReference type="ARBA" id="ARBA00022692"/>
    </source>
</evidence>
<evidence type="ECO:0000256" key="2">
    <source>
        <dbReference type="ARBA" id="ARBA00010792"/>
    </source>
</evidence>
<dbReference type="GO" id="GO:0005886">
    <property type="term" value="C:plasma membrane"/>
    <property type="evidence" value="ECO:0007669"/>
    <property type="project" value="UniProtKB-SubCell"/>
</dbReference>
<evidence type="ECO:0000313" key="11">
    <source>
        <dbReference type="Proteomes" id="UP000062973"/>
    </source>
</evidence>
<feature type="transmembrane region" description="Helical" evidence="7">
    <location>
        <begin position="174"/>
        <end position="192"/>
    </location>
</feature>
<evidence type="ECO:0000259" key="9">
    <source>
        <dbReference type="Pfam" id="PF09335"/>
    </source>
</evidence>
<dbReference type="AlphaFoldDB" id="A0A076MNQ5"/>
<keyword evidence="11" id="KW-1185">Reference proteome</keyword>
<keyword evidence="4 7" id="KW-0812">Transmembrane</keyword>
<feature type="domain" description="VTT" evidence="9">
    <location>
        <begin position="39"/>
        <end position="161"/>
    </location>
</feature>
<dbReference type="STRING" id="1068978.AMETH_0413"/>
<evidence type="ECO:0000256" key="8">
    <source>
        <dbReference type="SAM" id="MobiDB-lite"/>
    </source>
</evidence>
<feature type="region of interest" description="Disordered" evidence="8">
    <location>
        <begin position="200"/>
        <end position="272"/>
    </location>
</feature>
<keyword evidence="6 7" id="KW-0472">Membrane</keyword>
<dbReference type="Pfam" id="PF09335">
    <property type="entry name" value="VTT_dom"/>
    <property type="match status" value="1"/>
</dbReference>
<dbReference type="Proteomes" id="UP000062973">
    <property type="component" value="Chromosome"/>
</dbReference>
<dbReference type="InterPro" id="IPR032818">
    <property type="entry name" value="DedA-like"/>
</dbReference>
<dbReference type="HOGENOM" id="CLU_044208_2_2_11"/>
<dbReference type="EMBL" id="CP009110">
    <property type="protein sequence ID" value="AIJ20505.1"/>
    <property type="molecule type" value="Genomic_DNA"/>
</dbReference>
<comment type="subcellular location">
    <subcellularLocation>
        <location evidence="1 7">Cell membrane</location>
        <topology evidence="1 7">Multi-pass membrane protein</topology>
    </subcellularLocation>
</comment>
<comment type="similarity">
    <text evidence="2 7">Belongs to the DedA family.</text>
</comment>
<evidence type="ECO:0000256" key="6">
    <source>
        <dbReference type="ARBA" id="ARBA00023136"/>
    </source>
</evidence>
<dbReference type="PANTHER" id="PTHR30353">
    <property type="entry name" value="INNER MEMBRANE PROTEIN DEDA-RELATED"/>
    <property type="match status" value="1"/>
</dbReference>
<dbReference type="PANTHER" id="PTHR30353:SF0">
    <property type="entry name" value="TRANSMEMBRANE PROTEIN"/>
    <property type="match status" value="1"/>
</dbReference>